<keyword evidence="4" id="KW-0486">Methionine biosynthesis</keyword>
<dbReference type="GO" id="GO:0046523">
    <property type="term" value="F:S-methyl-5-thioribose-1-phosphate isomerase activity"/>
    <property type="evidence" value="ECO:0007669"/>
    <property type="project" value="UniProtKB-UniRule"/>
</dbReference>
<dbReference type="InterPro" id="IPR027363">
    <property type="entry name" value="M1Pi_N"/>
</dbReference>
<evidence type="ECO:0000313" key="5">
    <source>
        <dbReference type="EMBL" id="GGK05608.1"/>
    </source>
</evidence>
<dbReference type="Gene3D" id="1.20.120.420">
    <property type="entry name" value="translation initiation factor eif-2b, domain 1"/>
    <property type="match status" value="1"/>
</dbReference>
<dbReference type="Pfam" id="PF01008">
    <property type="entry name" value="IF-2B"/>
    <property type="match status" value="1"/>
</dbReference>
<dbReference type="PANTHER" id="PTHR43475:SF1">
    <property type="entry name" value="METHYLTHIORIBOSE-1-PHOSPHATE ISOMERASE"/>
    <property type="match status" value="1"/>
</dbReference>
<dbReference type="EC" id="5.3.1.23" evidence="4"/>
<sequence length="356" mass="38643">MDLGFPVPHPQSVIWRDDGLVLLDQRRLPTETVYLTLKTPEEVWTAIRDLAVRGAPAIGIAAAYGLYLGVRHVPEDDEAAFWRELDRVAAFLATARPTAVNLFWALDRMRKRAEAERGKPLAAVKVALLDEARALQREDAAVCRRIGEHLLTLLADGMGILTHCNAGGLATAAYGTALAPLYLAKERGWRLRVFADETRPVLQGARLTTYELQQAGIDVTLICDNMAGWVMKQGWVQAVIVGTDRVAANGDVANKIGTYSLAVLAKAHNIPFYVAAPTSSIDLATPTGADIPIEERPAHEVTEGFGRRTAPEGVQVYNPAFDVTPAELVTAIVTEHGIVRPPYPEALMRVVTESGG</sequence>
<keyword evidence="6" id="KW-1185">Reference proteome</keyword>
<dbReference type="InterPro" id="IPR042529">
    <property type="entry name" value="IF_2B-like_C"/>
</dbReference>
<evidence type="ECO:0000313" key="6">
    <source>
        <dbReference type="Proteomes" id="UP000637720"/>
    </source>
</evidence>
<name>A0A8J3BFM9_9BACI</name>
<evidence type="ECO:0000256" key="4">
    <source>
        <dbReference type="HAMAP-Rule" id="MF_01678"/>
    </source>
</evidence>
<dbReference type="RefSeq" id="WP_188817845.1">
    <property type="nucleotide sequence ID" value="NZ_BMOF01000047.1"/>
</dbReference>
<accession>A0A8J3BFM9</accession>
<dbReference type="InterPro" id="IPR011559">
    <property type="entry name" value="Initiation_fac_2B_a/b/d"/>
</dbReference>
<comment type="function">
    <text evidence="4">Catalyzes the interconversion of methylthioribose-1-phosphate (MTR-1-P) into methylthioribulose-1-phosphate (MTRu-1-P).</text>
</comment>
<protein>
    <recommendedName>
        <fullName evidence="4">Methylthioribose-1-phosphate isomerase</fullName>
        <shortName evidence="4">M1Pi</shortName>
        <shortName evidence="4">MTR-1-P isomerase</shortName>
        <ecNumber evidence="4">5.3.1.23</ecNumber>
    </recommendedName>
    <alternativeName>
        <fullName evidence="4">S-methyl-5-thioribose-1-phosphate isomerase</fullName>
    </alternativeName>
</protein>
<keyword evidence="2 4" id="KW-0413">Isomerase</keyword>
<dbReference type="FunFam" id="1.20.120.420:FF:000003">
    <property type="entry name" value="Methylthioribose-1-phosphate isomerase"/>
    <property type="match status" value="1"/>
</dbReference>
<proteinExistence type="inferred from homology"/>
<dbReference type="InterPro" id="IPR005251">
    <property type="entry name" value="IF-M1Pi"/>
</dbReference>
<dbReference type="EMBL" id="BMOF01000047">
    <property type="protein sequence ID" value="GGK05608.1"/>
    <property type="molecule type" value="Genomic_DNA"/>
</dbReference>
<dbReference type="NCBIfam" id="TIGR00512">
    <property type="entry name" value="salvage_mtnA"/>
    <property type="match status" value="1"/>
</dbReference>
<comment type="subunit">
    <text evidence="1 4">Homodimer.</text>
</comment>
<dbReference type="SUPFAM" id="SSF100950">
    <property type="entry name" value="NagB/RpiA/CoA transferase-like"/>
    <property type="match status" value="1"/>
</dbReference>
<dbReference type="FunFam" id="3.40.50.10470:FF:000006">
    <property type="entry name" value="Methylthioribose-1-phosphate isomerase"/>
    <property type="match status" value="1"/>
</dbReference>
<feature type="binding site" evidence="4">
    <location>
        <begin position="254"/>
        <end position="255"/>
    </location>
    <ligand>
        <name>substrate</name>
    </ligand>
</feature>
<evidence type="ECO:0000256" key="2">
    <source>
        <dbReference type="ARBA" id="ARBA00023235"/>
    </source>
</evidence>
<dbReference type="Proteomes" id="UP000637720">
    <property type="component" value="Unassembled WGS sequence"/>
</dbReference>
<dbReference type="UniPathway" id="UPA00904">
    <property type="reaction ID" value="UER00874"/>
</dbReference>
<organism evidence="5 6">
    <name type="scientific">Calditerricola satsumensis</name>
    <dbReference type="NCBI Taxonomy" id="373054"/>
    <lineage>
        <taxon>Bacteria</taxon>
        <taxon>Bacillati</taxon>
        <taxon>Bacillota</taxon>
        <taxon>Bacilli</taxon>
        <taxon>Bacillales</taxon>
        <taxon>Bacillaceae</taxon>
        <taxon>Calditerricola</taxon>
    </lineage>
</organism>
<dbReference type="Gene3D" id="3.40.50.10470">
    <property type="entry name" value="Translation initiation factor eif-2b, domain 2"/>
    <property type="match status" value="1"/>
</dbReference>
<evidence type="ECO:0000256" key="1">
    <source>
        <dbReference type="ARBA" id="ARBA00011738"/>
    </source>
</evidence>
<comment type="caution">
    <text evidence="5">The sequence shown here is derived from an EMBL/GenBank/DDBJ whole genome shotgun (WGS) entry which is preliminary data.</text>
</comment>
<dbReference type="AlphaFoldDB" id="A0A8J3BFM9"/>
<feature type="binding site" evidence="4">
    <location>
        <position position="203"/>
    </location>
    <ligand>
        <name>substrate</name>
    </ligand>
</feature>
<dbReference type="InterPro" id="IPR037171">
    <property type="entry name" value="NagB/RpiA_transferase-like"/>
</dbReference>
<reference evidence="5" key="2">
    <citation type="submission" date="2020-09" db="EMBL/GenBank/DDBJ databases">
        <authorList>
            <person name="Sun Q."/>
            <person name="Ohkuma M."/>
        </authorList>
    </citation>
    <scope>NUCLEOTIDE SEQUENCE</scope>
    <source>
        <strain evidence="5">JCM 14719</strain>
    </source>
</reference>
<evidence type="ECO:0000256" key="3">
    <source>
        <dbReference type="ARBA" id="ARBA00052401"/>
    </source>
</evidence>
<comment type="pathway">
    <text evidence="4">Amino-acid biosynthesis; L-methionine biosynthesis via salvage pathway; L-methionine from S-methyl-5-thio-alpha-D-ribose 1-phosphate: step 1/6.</text>
</comment>
<dbReference type="NCBIfam" id="TIGR00524">
    <property type="entry name" value="eIF-2B_rel"/>
    <property type="match status" value="1"/>
</dbReference>
<dbReference type="PANTHER" id="PTHR43475">
    <property type="entry name" value="METHYLTHIORIBOSE-1-PHOSPHATE ISOMERASE"/>
    <property type="match status" value="1"/>
</dbReference>
<feature type="binding site" evidence="4">
    <location>
        <begin position="53"/>
        <end position="55"/>
    </location>
    <ligand>
        <name>substrate</name>
    </ligand>
</feature>
<dbReference type="GO" id="GO:0019509">
    <property type="term" value="P:L-methionine salvage from methylthioadenosine"/>
    <property type="evidence" value="ECO:0007669"/>
    <property type="project" value="UniProtKB-UniRule"/>
</dbReference>
<dbReference type="InterPro" id="IPR000649">
    <property type="entry name" value="IF-2B-related"/>
</dbReference>
<dbReference type="HAMAP" id="MF_01678">
    <property type="entry name" value="Salvage_MtnA"/>
    <property type="match status" value="1"/>
</dbReference>
<comment type="similarity">
    <text evidence="4">Belongs to the EIF-2B alpha/beta/delta subunits family. MtnA subfamily.</text>
</comment>
<feature type="site" description="Transition state stabilizer" evidence="4">
    <location>
        <position position="164"/>
    </location>
</feature>
<gene>
    <name evidence="5" type="primary">mtnA1</name>
    <name evidence="4" type="synonym">mtnA</name>
    <name evidence="5" type="ORF">GCM10007043_19570</name>
</gene>
<keyword evidence="4" id="KW-0028">Amino-acid biosynthesis</keyword>
<dbReference type="NCBIfam" id="NF004326">
    <property type="entry name" value="PRK05720.1"/>
    <property type="match status" value="1"/>
</dbReference>
<reference evidence="5" key="1">
    <citation type="journal article" date="2014" name="Int. J. Syst. Evol. Microbiol.">
        <title>Complete genome sequence of Corynebacterium casei LMG S-19264T (=DSM 44701T), isolated from a smear-ripened cheese.</title>
        <authorList>
            <consortium name="US DOE Joint Genome Institute (JGI-PGF)"/>
            <person name="Walter F."/>
            <person name="Albersmeier A."/>
            <person name="Kalinowski J."/>
            <person name="Ruckert C."/>
        </authorList>
    </citation>
    <scope>NUCLEOTIDE SEQUENCE</scope>
    <source>
        <strain evidence="5">JCM 14719</strain>
    </source>
</reference>
<feature type="binding site" evidence="4">
    <location>
        <position position="96"/>
    </location>
    <ligand>
        <name>substrate</name>
    </ligand>
</feature>
<feature type="active site" description="Proton donor" evidence="4">
    <location>
        <position position="244"/>
    </location>
</feature>
<comment type="catalytic activity">
    <reaction evidence="3 4">
        <text>5-(methylsulfanyl)-alpha-D-ribose 1-phosphate = 5-(methylsulfanyl)-D-ribulose 1-phosphate</text>
        <dbReference type="Rhea" id="RHEA:19989"/>
        <dbReference type="ChEBI" id="CHEBI:58533"/>
        <dbReference type="ChEBI" id="CHEBI:58548"/>
        <dbReference type="EC" id="5.3.1.23"/>
    </reaction>
</comment>